<dbReference type="AlphaFoldDB" id="A0AAE1AJ05"/>
<proteinExistence type="predicted"/>
<keyword evidence="2" id="KW-1185">Reference proteome</keyword>
<evidence type="ECO:0000313" key="1">
    <source>
        <dbReference type="EMBL" id="KAK3788824.1"/>
    </source>
</evidence>
<protein>
    <submittedName>
        <fullName evidence="1">Uncharacterized protein</fullName>
    </submittedName>
</protein>
<evidence type="ECO:0000313" key="2">
    <source>
        <dbReference type="Proteomes" id="UP001283361"/>
    </source>
</evidence>
<gene>
    <name evidence="1" type="ORF">RRG08_029271</name>
</gene>
<organism evidence="1 2">
    <name type="scientific">Elysia crispata</name>
    <name type="common">lettuce slug</name>
    <dbReference type="NCBI Taxonomy" id="231223"/>
    <lineage>
        <taxon>Eukaryota</taxon>
        <taxon>Metazoa</taxon>
        <taxon>Spiralia</taxon>
        <taxon>Lophotrochozoa</taxon>
        <taxon>Mollusca</taxon>
        <taxon>Gastropoda</taxon>
        <taxon>Heterobranchia</taxon>
        <taxon>Euthyneura</taxon>
        <taxon>Panpulmonata</taxon>
        <taxon>Sacoglossa</taxon>
        <taxon>Placobranchoidea</taxon>
        <taxon>Plakobranchidae</taxon>
        <taxon>Elysia</taxon>
    </lineage>
</organism>
<accession>A0AAE1AJ05</accession>
<reference evidence="1" key="1">
    <citation type="journal article" date="2023" name="G3 (Bethesda)">
        <title>A reference genome for the long-term kleptoplast-retaining sea slug Elysia crispata morphotype clarki.</title>
        <authorList>
            <person name="Eastman K.E."/>
            <person name="Pendleton A.L."/>
            <person name="Shaikh M.A."/>
            <person name="Suttiyut T."/>
            <person name="Ogas R."/>
            <person name="Tomko P."/>
            <person name="Gavelis G."/>
            <person name="Widhalm J.R."/>
            <person name="Wisecaver J.H."/>
        </authorList>
    </citation>
    <scope>NUCLEOTIDE SEQUENCE</scope>
    <source>
        <strain evidence="1">ECLA1</strain>
    </source>
</reference>
<dbReference type="Proteomes" id="UP001283361">
    <property type="component" value="Unassembled WGS sequence"/>
</dbReference>
<comment type="caution">
    <text evidence="1">The sequence shown here is derived from an EMBL/GenBank/DDBJ whole genome shotgun (WGS) entry which is preliminary data.</text>
</comment>
<sequence length="89" mass="9857">MIHSPLEYKGLRMMSIRPLFFIVLIISWPRLKDLSTVGGTHPPRELTTAAAVATGPGAGRLWESVSDRSLKESATGQHFRLELAGDTRR</sequence>
<dbReference type="EMBL" id="JAWDGP010001738">
    <property type="protein sequence ID" value="KAK3788824.1"/>
    <property type="molecule type" value="Genomic_DNA"/>
</dbReference>
<name>A0AAE1AJ05_9GAST</name>